<protein>
    <submittedName>
        <fullName evidence="4">Vacuolar fusion protein MON1</fullName>
    </submittedName>
</protein>
<dbReference type="Proteomes" id="UP000078348">
    <property type="component" value="Unassembled WGS sequence"/>
</dbReference>
<organism evidence="4 5">
    <name type="scientific">Blastocystis sp. subtype 1 (strain ATCC 50177 / NandII)</name>
    <dbReference type="NCBI Taxonomy" id="478820"/>
    <lineage>
        <taxon>Eukaryota</taxon>
        <taxon>Sar</taxon>
        <taxon>Stramenopiles</taxon>
        <taxon>Bigyra</taxon>
        <taxon>Opalozoa</taxon>
        <taxon>Opalinata</taxon>
        <taxon>Blastocystidae</taxon>
        <taxon>Blastocystis</taxon>
    </lineage>
</organism>
<reference evidence="4 5" key="1">
    <citation type="submission" date="2016-05" db="EMBL/GenBank/DDBJ databases">
        <title>Nuclear genome of Blastocystis sp. subtype 1 NandII.</title>
        <authorList>
            <person name="Gentekaki E."/>
            <person name="Curtis B."/>
            <person name="Stairs C."/>
            <person name="Eme L."/>
            <person name="Herman E."/>
            <person name="Klimes V."/>
            <person name="Arias M.C."/>
            <person name="Elias M."/>
            <person name="Hilliou F."/>
            <person name="Klute M."/>
            <person name="Malik S.-B."/>
            <person name="Pightling A."/>
            <person name="Rachubinski R."/>
            <person name="Salas D."/>
            <person name="Schlacht A."/>
            <person name="Suga H."/>
            <person name="Archibald J."/>
            <person name="Ball S.G."/>
            <person name="Clark G."/>
            <person name="Dacks J."/>
            <person name="Van Der Giezen M."/>
            <person name="Tsaousis A."/>
            <person name="Roger A."/>
        </authorList>
    </citation>
    <scope>NUCLEOTIDE SEQUENCE [LARGE SCALE GENOMIC DNA]</scope>
    <source>
        <strain evidence="5">ATCC 50177 / NandII</strain>
    </source>
</reference>
<feature type="compositionally biased region" description="Polar residues" evidence="1">
    <location>
        <begin position="7"/>
        <end position="19"/>
    </location>
</feature>
<gene>
    <name evidence="4" type="ORF">AV274_1970</name>
</gene>
<evidence type="ECO:0000256" key="1">
    <source>
        <dbReference type="SAM" id="MobiDB-lite"/>
    </source>
</evidence>
<dbReference type="PANTHER" id="PTHR13027:SF7">
    <property type="entry name" value="VACUOLAR FUSION PROTEIN MON1 HOMOLOG"/>
    <property type="match status" value="1"/>
</dbReference>
<dbReference type="PANTHER" id="PTHR13027">
    <property type="entry name" value="SAND PROTEIN-RELATED"/>
    <property type="match status" value="1"/>
</dbReference>
<dbReference type="Pfam" id="PF19036">
    <property type="entry name" value="Fuz_longin_1"/>
    <property type="match status" value="1"/>
</dbReference>
<dbReference type="OrthoDB" id="272411at2759"/>
<sequence>MEAAIPETSQQSQVEQQPIATEEKAVEPVVENPVQKEEATSAAAVSSISNADGSISPSIHAEKIADPERKSMDFISNGLVGCHVEDVLEEHLSSFVNAKKQVIVLTLAGKPVYSYGRKEDDLPNITGIIRAIDANFSVMGENLRFIETEKGLFVFERIASLLFFCYTPKEGTTIYLIREEFQLLYQQIIVLLSITAMNTLEKKSNYDICELLGNSATHLTTIIEQNEISLYYLLRCYQPLLLPPTLRNQLRDLLLSMKRPDTVYAGIGINNSVAICLQNKQFPLQPINQVLIQSMITRTVAYRSSEGWLPICVSDVKNDAFLHLYVGFVTEDMYVYFITTANDPDVFGVYSAMKDAVYTALTTSDRLIDVYAAYNTPVKVQDLAVPDLIHFIYKNEMNEVVIPALDSRVFDYGDYQKLMKYYQRVYSHMMGGNLNECFESNADCVVHASRMGSSLVMSPYLRVEDAMKRRKMVVEWLYKRRDLFIQSSQLFW</sequence>
<proteinExistence type="predicted"/>
<evidence type="ECO:0000313" key="4">
    <source>
        <dbReference type="EMBL" id="OAO16320.1"/>
    </source>
</evidence>
<dbReference type="Pfam" id="PF19037">
    <property type="entry name" value="Fuz_longin_2"/>
    <property type="match status" value="1"/>
</dbReference>
<name>A0A196SGZ4_BLAHN</name>
<dbReference type="GO" id="GO:0006623">
    <property type="term" value="P:protein targeting to vacuole"/>
    <property type="evidence" value="ECO:0007669"/>
    <property type="project" value="InterPro"/>
</dbReference>
<evidence type="ECO:0000259" key="3">
    <source>
        <dbReference type="Pfam" id="PF19037"/>
    </source>
</evidence>
<dbReference type="GO" id="GO:0016192">
    <property type="term" value="P:vesicle-mediated transport"/>
    <property type="evidence" value="ECO:0007669"/>
    <property type="project" value="InterPro"/>
</dbReference>
<accession>A0A196SGZ4</accession>
<dbReference type="EMBL" id="LXWW01000089">
    <property type="protein sequence ID" value="OAO16320.1"/>
    <property type="molecule type" value="Genomic_DNA"/>
</dbReference>
<feature type="domain" description="FUZ/MON1/HPS1 first Longin" evidence="2">
    <location>
        <begin position="100"/>
        <end position="217"/>
    </location>
</feature>
<comment type="caution">
    <text evidence="4">The sequence shown here is derived from an EMBL/GenBank/DDBJ whole genome shotgun (WGS) entry which is preliminary data.</text>
</comment>
<dbReference type="InterPro" id="IPR004353">
    <property type="entry name" value="Mon1"/>
</dbReference>
<feature type="region of interest" description="Disordered" evidence="1">
    <location>
        <begin position="1"/>
        <end position="51"/>
    </location>
</feature>
<dbReference type="InterPro" id="IPR043971">
    <property type="entry name" value="FUZ/MON1/HPS1_longin_2"/>
</dbReference>
<dbReference type="PRINTS" id="PR01546">
    <property type="entry name" value="YEAST73DUF"/>
</dbReference>
<feature type="domain" description="FUZ/MON1/HPS1 second Longin" evidence="3">
    <location>
        <begin position="261"/>
        <end position="356"/>
    </location>
</feature>
<keyword evidence="5" id="KW-1185">Reference proteome</keyword>
<dbReference type="AlphaFoldDB" id="A0A196SGZ4"/>
<dbReference type="STRING" id="478820.A0A196SGZ4"/>
<dbReference type="InterPro" id="IPR043972">
    <property type="entry name" value="FUZ/MON1/HPS1_longin_1"/>
</dbReference>
<evidence type="ECO:0000313" key="5">
    <source>
        <dbReference type="Proteomes" id="UP000078348"/>
    </source>
</evidence>
<evidence type="ECO:0000259" key="2">
    <source>
        <dbReference type="Pfam" id="PF19036"/>
    </source>
</evidence>